<keyword evidence="2" id="KW-1185">Reference proteome</keyword>
<accession>A0A5E4NCX5</accession>
<dbReference type="SUPFAM" id="SSF50630">
    <property type="entry name" value="Acid proteases"/>
    <property type="match status" value="1"/>
</dbReference>
<name>A0A5E4NCX5_9HEMI</name>
<proteinExistence type="predicted"/>
<protein>
    <submittedName>
        <fullName evidence="1">Aspartic peptidase domain</fullName>
    </submittedName>
</protein>
<sequence>MSSRQSSSFRDISELSDDSEDYMVCNYVDRGVFGFSDSMIFGKDVKLLVSTGATINFIKKSALRDNVVFKNKATFTVVDVFGFELRTQGLVEISVKIGSQHYPIEFHVLGEGFSIPEAGILGSPFLSKFQVVMNIAQHKMIVLKPSKVPASKNDFSMLTIGQRNTPLKTYCCFKTI</sequence>
<dbReference type="AlphaFoldDB" id="A0A5E4NCX5"/>
<dbReference type="Proteomes" id="UP000325440">
    <property type="component" value="Unassembled WGS sequence"/>
</dbReference>
<dbReference type="OrthoDB" id="6628279at2759"/>
<organism evidence="1 2">
    <name type="scientific">Cinara cedri</name>
    <dbReference type="NCBI Taxonomy" id="506608"/>
    <lineage>
        <taxon>Eukaryota</taxon>
        <taxon>Metazoa</taxon>
        <taxon>Ecdysozoa</taxon>
        <taxon>Arthropoda</taxon>
        <taxon>Hexapoda</taxon>
        <taxon>Insecta</taxon>
        <taxon>Pterygota</taxon>
        <taxon>Neoptera</taxon>
        <taxon>Paraneoptera</taxon>
        <taxon>Hemiptera</taxon>
        <taxon>Sternorrhyncha</taxon>
        <taxon>Aphidomorpha</taxon>
        <taxon>Aphidoidea</taxon>
        <taxon>Aphididae</taxon>
        <taxon>Lachninae</taxon>
        <taxon>Cinara</taxon>
    </lineage>
</organism>
<evidence type="ECO:0000313" key="2">
    <source>
        <dbReference type="Proteomes" id="UP000325440"/>
    </source>
</evidence>
<reference evidence="1 2" key="1">
    <citation type="submission" date="2019-08" db="EMBL/GenBank/DDBJ databases">
        <authorList>
            <person name="Alioto T."/>
            <person name="Alioto T."/>
            <person name="Gomez Garrido J."/>
        </authorList>
    </citation>
    <scope>NUCLEOTIDE SEQUENCE [LARGE SCALE GENOMIC DNA]</scope>
</reference>
<gene>
    <name evidence="1" type="ORF">CINCED_3A021407</name>
</gene>
<dbReference type="CDD" id="cd00303">
    <property type="entry name" value="retropepsin_like"/>
    <property type="match status" value="1"/>
</dbReference>
<dbReference type="Gene3D" id="2.40.70.10">
    <property type="entry name" value="Acid Proteases"/>
    <property type="match status" value="1"/>
</dbReference>
<dbReference type="InterPro" id="IPR021109">
    <property type="entry name" value="Peptidase_aspartic_dom_sf"/>
</dbReference>
<evidence type="ECO:0000313" key="1">
    <source>
        <dbReference type="EMBL" id="VVC40976.1"/>
    </source>
</evidence>
<dbReference type="EMBL" id="CABPRJ010001911">
    <property type="protein sequence ID" value="VVC40976.1"/>
    <property type="molecule type" value="Genomic_DNA"/>
</dbReference>